<dbReference type="RefSeq" id="WP_151843981.1">
    <property type="nucleotide sequence ID" value="NZ_WBZJ01000001.1"/>
</dbReference>
<dbReference type="Proteomes" id="UP000436181">
    <property type="component" value="Unassembled WGS sequence"/>
</dbReference>
<keyword evidence="2" id="KW-1185">Reference proteome</keyword>
<protein>
    <submittedName>
        <fullName evidence="1">DUF2550 domain-containing protein</fullName>
    </submittedName>
</protein>
<dbReference type="EMBL" id="WBZJ01000001">
    <property type="protein sequence ID" value="KAB3523217.1"/>
    <property type="molecule type" value="Genomic_DNA"/>
</dbReference>
<gene>
    <name evidence="1" type="ORF">F8377_03495</name>
</gene>
<sequence length="137" mass="15631">MTFVVSFLVVVGICAMASAAWRFLTLRTKGFPVVVRSLPGEEGRHWRHGVVVYSPNALRVYKLRSLLPRADFHLKRLSTEIAGRRQVKDVERHILESSLHIVELQCNKKSLELALDSQADTALVAWLESRPSERRVR</sequence>
<organism evidence="1 2">
    <name type="scientific">Corynebacterium zhongnanshanii</name>
    <dbReference type="NCBI Taxonomy" id="2768834"/>
    <lineage>
        <taxon>Bacteria</taxon>
        <taxon>Bacillati</taxon>
        <taxon>Actinomycetota</taxon>
        <taxon>Actinomycetes</taxon>
        <taxon>Mycobacteriales</taxon>
        <taxon>Corynebacteriaceae</taxon>
        <taxon>Corynebacterium</taxon>
    </lineage>
</organism>
<evidence type="ECO:0000313" key="1">
    <source>
        <dbReference type="EMBL" id="KAB3523217.1"/>
    </source>
</evidence>
<comment type="caution">
    <text evidence="1">The sequence shown here is derived from an EMBL/GenBank/DDBJ whole genome shotgun (WGS) entry which is preliminary data.</text>
</comment>
<dbReference type="InterPro" id="IPR019675">
    <property type="entry name" value="DUF2550"/>
</dbReference>
<name>A0ABQ6VFL9_9CORY</name>
<dbReference type="Pfam" id="PF10739">
    <property type="entry name" value="DUF2550"/>
    <property type="match status" value="1"/>
</dbReference>
<accession>A0ABQ6VFL9</accession>
<proteinExistence type="predicted"/>
<reference evidence="1 2" key="1">
    <citation type="submission" date="2019-10" db="EMBL/GenBank/DDBJ databases">
        <title>Corynebacterium sp novel species isolated from the respiratory tract of Marmot.</title>
        <authorList>
            <person name="Zhang G."/>
        </authorList>
    </citation>
    <scope>NUCLEOTIDE SEQUENCE [LARGE SCALE GENOMIC DNA]</scope>
    <source>
        <strain evidence="1 2">336</strain>
    </source>
</reference>
<evidence type="ECO:0000313" key="2">
    <source>
        <dbReference type="Proteomes" id="UP000436181"/>
    </source>
</evidence>